<evidence type="ECO:0000256" key="3">
    <source>
        <dbReference type="ARBA" id="ARBA00023002"/>
    </source>
</evidence>
<evidence type="ECO:0000259" key="5">
    <source>
        <dbReference type="Pfam" id="PF02737"/>
    </source>
</evidence>
<comment type="pathway">
    <text evidence="1">Lipid metabolism; butanoate metabolism.</text>
</comment>
<evidence type="ECO:0000256" key="1">
    <source>
        <dbReference type="ARBA" id="ARBA00005086"/>
    </source>
</evidence>
<dbReference type="InterPro" id="IPR008927">
    <property type="entry name" value="6-PGluconate_DH-like_C_sf"/>
</dbReference>
<dbReference type="Gene3D" id="3.40.50.720">
    <property type="entry name" value="NAD(P)-binding Rossmann-like Domain"/>
    <property type="match status" value="1"/>
</dbReference>
<feature type="domain" description="3-hydroxyacyl-CoA dehydrogenase NAD binding" evidence="5">
    <location>
        <begin position="5"/>
        <end position="184"/>
    </location>
</feature>
<dbReference type="SUPFAM" id="SSF51735">
    <property type="entry name" value="NAD(P)-binding Rossmann-fold domains"/>
    <property type="match status" value="1"/>
</dbReference>
<organism evidence="6 7">
    <name type="scientific">Paractinoplanes hotanensis</name>
    <dbReference type="NCBI Taxonomy" id="2906497"/>
    <lineage>
        <taxon>Bacteria</taxon>
        <taxon>Bacillati</taxon>
        <taxon>Actinomycetota</taxon>
        <taxon>Actinomycetes</taxon>
        <taxon>Micromonosporales</taxon>
        <taxon>Micromonosporaceae</taxon>
        <taxon>Paractinoplanes</taxon>
    </lineage>
</organism>
<dbReference type="EMBL" id="JAMQOL010000072">
    <property type="protein sequence ID" value="MCM4084174.1"/>
    <property type="molecule type" value="Genomic_DNA"/>
</dbReference>
<dbReference type="Proteomes" id="UP001523216">
    <property type="component" value="Unassembled WGS sequence"/>
</dbReference>
<proteinExistence type="inferred from homology"/>
<sequence>MTDRVGVVGCGTMGAGIAELCARAGLDVRVKVSSPASADAGRERIVRSLDRAVARGRLTPEARSEACSRITFTAGFSELADRQIVIESLPEDEKLKKRAFTELDAAVTDPEAVLASNTSSLRIGTLADVTERPERVVGMHFFNPAQILPLVEVVPCDRTSATVTAKAERFAADALGKQVIHSTDRCGFVVNALLVPYLIAAVRMVESGHATADDVDRGMKLGCSHPLGPLELADMIGLDTIASVAAALHAEFAEPVYAPPKLLTDLVEAGNLGRKTGSGFFDY</sequence>
<accession>A0ABT0YDQ1</accession>
<feature type="domain" description="3-hydroxyacyl-CoA dehydrogenase C-terminal" evidence="4">
    <location>
        <begin position="187"/>
        <end position="283"/>
    </location>
</feature>
<comment type="caution">
    <text evidence="6">The sequence shown here is derived from an EMBL/GenBank/DDBJ whole genome shotgun (WGS) entry which is preliminary data.</text>
</comment>
<protein>
    <submittedName>
        <fullName evidence="6">3-hydroxybutyryl-CoA dehydrogenase</fullName>
    </submittedName>
</protein>
<evidence type="ECO:0000313" key="6">
    <source>
        <dbReference type="EMBL" id="MCM4084174.1"/>
    </source>
</evidence>
<dbReference type="Pfam" id="PF00725">
    <property type="entry name" value="3HCDH"/>
    <property type="match status" value="1"/>
</dbReference>
<keyword evidence="7" id="KW-1185">Reference proteome</keyword>
<dbReference type="PANTHER" id="PTHR48075:SF9">
    <property type="entry name" value="3-HYDROXYBUTYRYL-COA DEHYDROGENASE"/>
    <property type="match status" value="1"/>
</dbReference>
<dbReference type="SUPFAM" id="SSF48179">
    <property type="entry name" value="6-phosphogluconate dehydrogenase C-terminal domain-like"/>
    <property type="match status" value="1"/>
</dbReference>
<reference evidence="6 7" key="1">
    <citation type="submission" date="2022-06" db="EMBL/GenBank/DDBJ databases">
        <title>Actinoplanes abujensis sp. nov., isolated from Nigerian arid soil.</title>
        <authorList>
            <person name="Ding P."/>
        </authorList>
    </citation>
    <scope>NUCLEOTIDE SEQUENCE [LARGE SCALE GENOMIC DNA]</scope>
    <source>
        <strain evidence="7">TRM88002</strain>
    </source>
</reference>
<gene>
    <name evidence="6" type="ORF">LXN57_42220</name>
</gene>
<dbReference type="InterPro" id="IPR006176">
    <property type="entry name" value="3-OHacyl-CoA_DH_NAD-bd"/>
</dbReference>
<dbReference type="NCBIfam" id="NF005875">
    <property type="entry name" value="PRK07819.1"/>
    <property type="match status" value="1"/>
</dbReference>
<name>A0ABT0YDQ1_9ACTN</name>
<dbReference type="InterPro" id="IPR036291">
    <property type="entry name" value="NAD(P)-bd_dom_sf"/>
</dbReference>
<dbReference type="Pfam" id="PF02737">
    <property type="entry name" value="3HCDH_N"/>
    <property type="match status" value="1"/>
</dbReference>
<evidence type="ECO:0000256" key="2">
    <source>
        <dbReference type="ARBA" id="ARBA00009463"/>
    </source>
</evidence>
<dbReference type="PANTHER" id="PTHR48075">
    <property type="entry name" value="3-HYDROXYACYL-COA DEHYDROGENASE FAMILY PROTEIN"/>
    <property type="match status" value="1"/>
</dbReference>
<dbReference type="InterPro" id="IPR022694">
    <property type="entry name" value="3-OHacyl-CoA_DH"/>
</dbReference>
<dbReference type="PIRSF" id="PIRSF000105">
    <property type="entry name" value="HCDH"/>
    <property type="match status" value="1"/>
</dbReference>
<dbReference type="InterPro" id="IPR006108">
    <property type="entry name" value="3HC_DH_C"/>
</dbReference>
<dbReference type="RefSeq" id="WP_251803928.1">
    <property type="nucleotide sequence ID" value="NZ_JAMQOL010000072.1"/>
</dbReference>
<keyword evidence="3" id="KW-0560">Oxidoreductase</keyword>
<dbReference type="Gene3D" id="1.10.1040.10">
    <property type="entry name" value="N-(1-d-carboxylethyl)-l-norvaline Dehydrogenase, domain 2"/>
    <property type="match status" value="1"/>
</dbReference>
<dbReference type="InterPro" id="IPR013328">
    <property type="entry name" value="6PGD_dom2"/>
</dbReference>
<evidence type="ECO:0000259" key="4">
    <source>
        <dbReference type="Pfam" id="PF00725"/>
    </source>
</evidence>
<evidence type="ECO:0000313" key="7">
    <source>
        <dbReference type="Proteomes" id="UP001523216"/>
    </source>
</evidence>
<comment type="similarity">
    <text evidence="2">Belongs to the 3-hydroxyacyl-CoA dehydrogenase family.</text>
</comment>